<evidence type="ECO:0000313" key="1">
    <source>
        <dbReference type="EMBL" id="TXL72721.1"/>
    </source>
</evidence>
<proteinExistence type="predicted"/>
<dbReference type="EMBL" id="VDUZ01000031">
    <property type="protein sequence ID" value="TXL72721.1"/>
    <property type="molecule type" value="Genomic_DNA"/>
</dbReference>
<dbReference type="Proteomes" id="UP000321638">
    <property type="component" value="Unassembled WGS sequence"/>
</dbReference>
<dbReference type="OrthoDB" id="7375850at2"/>
<comment type="caution">
    <text evidence="1">The sequence shown here is derived from an EMBL/GenBank/DDBJ whole genome shotgun (WGS) entry which is preliminary data.</text>
</comment>
<dbReference type="RefSeq" id="WP_147849619.1">
    <property type="nucleotide sequence ID" value="NZ_DATAJT010000078.1"/>
</dbReference>
<gene>
    <name evidence="1" type="ORF">FHP25_24545</name>
</gene>
<name>A0A5C8PGG6_9HYPH</name>
<sequence length="132" mass="14521">MRNEIAWQQFYNAAIMCRAGTPAFASDYAAFRNKFRSDNEINSAPLQRAANKHRTNIHTFKTEIANRDGASGGSNPQYCANAQQAFRWALSQQVNQQTQVPPMMDFSADMGLRACSAGPAPTPARPGTPARK</sequence>
<accession>A0A5C8PGG6</accession>
<keyword evidence="2" id="KW-1185">Reference proteome</keyword>
<protein>
    <submittedName>
        <fullName evidence="1">Uncharacterized protein</fullName>
    </submittedName>
</protein>
<dbReference type="AlphaFoldDB" id="A0A5C8PGG6"/>
<evidence type="ECO:0000313" key="2">
    <source>
        <dbReference type="Proteomes" id="UP000321638"/>
    </source>
</evidence>
<organism evidence="1 2">
    <name type="scientific">Vineibacter terrae</name>
    <dbReference type="NCBI Taxonomy" id="2586908"/>
    <lineage>
        <taxon>Bacteria</taxon>
        <taxon>Pseudomonadati</taxon>
        <taxon>Pseudomonadota</taxon>
        <taxon>Alphaproteobacteria</taxon>
        <taxon>Hyphomicrobiales</taxon>
        <taxon>Vineibacter</taxon>
    </lineage>
</organism>
<reference evidence="1 2" key="1">
    <citation type="submission" date="2019-06" db="EMBL/GenBank/DDBJ databases">
        <title>New taxonomy in bacterial strain CC-CFT640, isolated from vineyard.</title>
        <authorList>
            <person name="Lin S.-Y."/>
            <person name="Tsai C.-F."/>
            <person name="Young C.-C."/>
        </authorList>
    </citation>
    <scope>NUCLEOTIDE SEQUENCE [LARGE SCALE GENOMIC DNA]</scope>
    <source>
        <strain evidence="1 2">CC-CFT640</strain>
    </source>
</reference>